<dbReference type="InterPro" id="IPR039760">
    <property type="entry name" value="MOFRL_protein"/>
</dbReference>
<dbReference type="Gene3D" id="3.40.50.10180">
    <property type="entry name" value="Glycerate kinase, MOFRL-like N-terminal domain"/>
    <property type="match status" value="1"/>
</dbReference>
<evidence type="ECO:0000259" key="1">
    <source>
        <dbReference type="Pfam" id="PF05161"/>
    </source>
</evidence>
<dbReference type="Proteomes" id="UP000309747">
    <property type="component" value="Unassembled WGS sequence"/>
</dbReference>
<dbReference type="EMBL" id="SUNI01000007">
    <property type="protein sequence ID" value="TJZ91797.1"/>
    <property type="molecule type" value="Genomic_DNA"/>
</dbReference>
<protein>
    <submittedName>
        <fullName evidence="3">Glycerate kinase</fullName>
    </submittedName>
</protein>
<keyword evidence="4" id="KW-1185">Reference proteome</keyword>
<comment type="caution">
    <text evidence="3">The sequence shown here is derived from an EMBL/GenBank/DDBJ whole genome shotgun (WGS) entry which is preliminary data.</text>
</comment>
<dbReference type="Pfam" id="PF05161">
    <property type="entry name" value="MOFRL"/>
    <property type="match status" value="1"/>
</dbReference>
<proteinExistence type="predicted"/>
<dbReference type="InterPro" id="IPR038614">
    <property type="entry name" value="GK_N_sf"/>
</dbReference>
<keyword evidence="3" id="KW-0808">Transferase</keyword>
<dbReference type="Gene3D" id="3.40.1480.10">
    <property type="entry name" value="MOFRL domain"/>
    <property type="match status" value="1"/>
</dbReference>
<dbReference type="PANTHER" id="PTHR12227:SF0">
    <property type="entry name" value="GLYCERATE KINASE"/>
    <property type="match status" value="1"/>
</dbReference>
<accession>A0A4U0R9V1</accession>
<dbReference type="Pfam" id="PF13660">
    <property type="entry name" value="DUF4147"/>
    <property type="match status" value="1"/>
</dbReference>
<reference evidence="3 4" key="1">
    <citation type="submission" date="2019-04" db="EMBL/GenBank/DDBJ databases">
        <authorList>
            <person name="Li J."/>
        </authorList>
    </citation>
    <scope>NUCLEOTIDE SEQUENCE [LARGE SCALE GENOMIC DNA]</scope>
    <source>
        <strain evidence="3 4">KCTC 42687</strain>
    </source>
</reference>
<evidence type="ECO:0000313" key="3">
    <source>
        <dbReference type="EMBL" id="TJZ91797.1"/>
    </source>
</evidence>
<dbReference type="OrthoDB" id="9766552at2"/>
<dbReference type="RefSeq" id="WP_136885966.1">
    <property type="nucleotide sequence ID" value="NZ_SUNI01000007.1"/>
</dbReference>
<dbReference type="GO" id="GO:0008887">
    <property type="term" value="F:glycerate kinase activity"/>
    <property type="evidence" value="ECO:0007669"/>
    <property type="project" value="InterPro"/>
</dbReference>
<dbReference type="PANTHER" id="PTHR12227">
    <property type="entry name" value="GLYCERATE KINASE"/>
    <property type="match status" value="1"/>
</dbReference>
<evidence type="ECO:0000259" key="2">
    <source>
        <dbReference type="Pfam" id="PF13660"/>
    </source>
</evidence>
<evidence type="ECO:0000313" key="4">
    <source>
        <dbReference type="Proteomes" id="UP000309747"/>
    </source>
</evidence>
<organism evidence="3 4">
    <name type="scientific">Paracoccus gahaiensis</name>
    <dbReference type="NCBI Taxonomy" id="1706839"/>
    <lineage>
        <taxon>Bacteria</taxon>
        <taxon>Pseudomonadati</taxon>
        <taxon>Pseudomonadota</taxon>
        <taxon>Alphaproteobacteria</taxon>
        <taxon>Rhodobacterales</taxon>
        <taxon>Paracoccaceae</taxon>
        <taxon>Paracoccus</taxon>
    </lineage>
</organism>
<dbReference type="InterPro" id="IPR037035">
    <property type="entry name" value="GK-like_C_sf"/>
</dbReference>
<feature type="domain" description="MOFRL" evidence="1">
    <location>
        <begin position="312"/>
        <end position="418"/>
    </location>
</feature>
<feature type="domain" description="MOFRL-associated" evidence="2">
    <location>
        <begin position="16"/>
        <end position="236"/>
    </location>
</feature>
<dbReference type="SUPFAM" id="SSF82544">
    <property type="entry name" value="GckA/TtuD-like"/>
    <property type="match status" value="1"/>
</dbReference>
<sequence length="429" mass="43638">MTHQDDWTEDRAKALLRAMFDAAVAAADPARVLAAHLPEPPRGRCIVLGAGKSAAAMAAAVEAAWPDVDLSGVVVTRHGHAVPTRRITVREASHPVPDAASEAAAQEILAAAEAAGPDDLVLALISGGGSALMAAARPPLTLADKIAVNRLLLRSGLTIEDMNRIRRRLSRVKGGGLARAVAPARLVTLAISDVPGDDPAAIASGPTVADPTAGDDLAPLVARLGEDLPPAVRDMLLAPPPPPLPDMDADYRLIATPQMSLLAAAEVARAAGVTPLLLGDALEGEAAQLGIAMAGMARATARHATPTAPPAVLLSGGETTVTIGARAPGRGGRNTEFLLSLALALRGLPGTFALAADTDGIDGTEDAAGAVIGPDLRTRAADLGLDPQASLDAHDSWTLFEATGSLIRTGPTLTNVNDFRAVLVTGRVG</sequence>
<gene>
    <name evidence="3" type="ORF">FA743_09990</name>
</gene>
<name>A0A4U0R9V1_9RHOB</name>
<dbReference type="InterPro" id="IPR025286">
    <property type="entry name" value="MOFRL_assoc_dom"/>
</dbReference>
<dbReference type="InterPro" id="IPR007835">
    <property type="entry name" value="MOFRL"/>
</dbReference>
<dbReference type="AlphaFoldDB" id="A0A4U0R9V1"/>
<keyword evidence="3" id="KW-0418">Kinase</keyword>
<dbReference type="GO" id="GO:0005737">
    <property type="term" value="C:cytoplasm"/>
    <property type="evidence" value="ECO:0007669"/>
    <property type="project" value="TreeGrafter"/>
</dbReference>